<dbReference type="PANTHER" id="PTHR43156">
    <property type="entry name" value="STAGE II SPORULATION PROTEIN E-RELATED"/>
    <property type="match status" value="1"/>
</dbReference>
<dbReference type="Pfam" id="PF19732">
    <property type="entry name" value="SpoIIE_N"/>
    <property type="match status" value="1"/>
</dbReference>
<dbReference type="Gene3D" id="3.60.40.10">
    <property type="entry name" value="PPM-type phosphatase domain"/>
    <property type="match status" value="1"/>
</dbReference>
<feature type="transmembrane region" description="Helical" evidence="2">
    <location>
        <begin position="176"/>
        <end position="196"/>
    </location>
</feature>
<keyword evidence="2" id="KW-0812">Transmembrane</keyword>
<organism evidence="4 5">
    <name type="scientific">Lutispora saccharofermentans</name>
    <dbReference type="NCBI Taxonomy" id="3024236"/>
    <lineage>
        <taxon>Bacteria</taxon>
        <taxon>Bacillati</taxon>
        <taxon>Bacillota</taxon>
        <taxon>Clostridia</taxon>
        <taxon>Lutisporales</taxon>
        <taxon>Lutisporaceae</taxon>
        <taxon>Lutispora</taxon>
    </lineage>
</organism>
<gene>
    <name evidence="4" type="primary">spoIIE</name>
    <name evidence="4" type="ORF">LJD61_13640</name>
</gene>
<dbReference type="SUPFAM" id="SSF81606">
    <property type="entry name" value="PP2C-like"/>
    <property type="match status" value="1"/>
</dbReference>
<evidence type="ECO:0000313" key="5">
    <source>
        <dbReference type="Proteomes" id="UP001651880"/>
    </source>
</evidence>
<feature type="transmembrane region" description="Helical" evidence="2">
    <location>
        <begin position="24"/>
        <end position="46"/>
    </location>
</feature>
<keyword evidence="1 4" id="KW-0378">Hydrolase</keyword>
<dbReference type="InterPro" id="IPR036457">
    <property type="entry name" value="PPM-type-like_dom_sf"/>
</dbReference>
<feature type="transmembrane region" description="Helical" evidence="2">
    <location>
        <begin position="136"/>
        <end position="155"/>
    </location>
</feature>
<keyword evidence="2" id="KW-1133">Transmembrane helix</keyword>
<dbReference type="PANTHER" id="PTHR43156:SF2">
    <property type="entry name" value="STAGE II SPORULATION PROTEIN E"/>
    <property type="match status" value="1"/>
</dbReference>
<accession>A0ABT1NJ20</accession>
<feature type="domain" description="PPM-type phosphatase" evidence="3">
    <location>
        <begin position="573"/>
        <end position="783"/>
    </location>
</feature>
<dbReference type="Pfam" id="PF07228">
    <property type="entry name" value="SpoIIE"/>
    <property type="match status" value="1"/>
</dbReference>
<keyword evidence="2" id="KW-0472">Membrane</keyword>
<evidence type="ECO:0000256" key="2">
    <source>
        <dbReference type="SAM" id="Phobius"/>
    </source>
</evidence>
<feature type="transmembrane region" description="Helical" evidence="2">
    <location>
        <begin position="110"/>
        <end position="130"/>
    </location>
</feature>
<feature type="transmembrane region" description="Helical" evidence="2">
    <location>
        <begin position="83"/>
        <end position="101"/>
    </location>
</feature>
<dbReference type="InterPro" id="IPR052016">
    <property type="entry name" value="Bact_Sigma-Reg"/>
</dbReference>
<evidence type="ECO:0000256" key="1">
    <source>
        <dbReference type="ARBA" id="ARBA00022801"/>
    </source>
</evidence>
<comment type="caution">
    <text evidence="4">The sequence shown here is derived from an EMBL/GenBank/DDBJ whole genome shotgun (WGS) entry which is preliminary data.</text>
</comment>
<dbReference type="GO" id="GO:0004722">
    <property type="term" value="F:protein serine/threonine phosphatase activity"/>
    <property type="evidence" value="ECO:0007669"/>
    <property type="project" value="UniProtKB-EC"/>
</dbReference>
<dbReference type="InterPro" id="IPR001932">
    <property type="entry name" value="PPM-type_phosphatase-like_dom"/>
</dbReference>
<sequence>MVDLIAPGKKAIPKLRAIAQSSGFMLIAGGAFFGFFMGRIVILDFLNPFSMALLCASMINGVSPYVICTSILAGSFSLNSPELLLKNIILVFVLLIFYLIIKRTSLNKKMFFSIFAPLANLAAGIFIFYIKDYYLYDMLMIIIESVMMCALINIYDKSVSFFINIKKRTKISAEEIISASLLITSAFLGASVHIWQLSVKNIISISIILLLSHFGNIGTGAASGTVFGVLQALSGDIYPSAIGVYGICGVLAAAFKPYGRFMSVLGFILGNAVMTFYINGSTEVLIRLEEILAAALIFMLIPDKKIEKLFSHKWGYTAASSRKKGEESRVKDYTVERLSEISQVFRELSVSMSAGLGGKEYFSQLDAAEILEKVVRDVCHGCGMYNTCWKKEFYGTYQKMFDALSGIESGNYDERDKDIKIINKCLFPEKVWSRLKYHYDIYRHTIAWKKKVDSSRHALSRQMQETSKLISGLANKFNANLEFDKELEEEIAVHMDKLGIGLDDVTVVVDKYSTEIDIRHKNCRGKKECMNKLLPEIRNITGKHFVKYDAACALSGRDTCTLRLREAHKYCIATGIARMQKNSSSVSGDNYSMMELKDGKFFMILSDGMGSGPRAAMESGMTLNLLERFLIAGYDQNTALEAVNSLLLIKSDDENYATVDMIIINQYNGEVEFLKVGAVSTFIKYKDHVDIIKNSSLPAGILDKIDVEFNRRKIGDGDFVVMITDGVLEANDKDLDKEKWLGDMIYNIDTRNPKKMADIIMENCLQKSKGQRTDDMTVLVAKLWKSA</sequence>
<dbReference type="NCBIfam" id="TIGR02865">
    <property type="entry name" value="spore_II_E"/>
    <property type="match status" value="1"/>
</dbReference>
<dbReference type="InterPro" id="IPR045768">
    <property type="entry name" value="SpoIIE_N"/>
</dbReference>
<feature type="transmembrane region" description="Helical" evidence="2">
    <location>
        <begin position="202"/>
        <end position="230"/>
    </location>
</feature>
<dbReference type="EC" id="3.1.3.16" evidence="4"/>
<dbReference type="Proteomes" id="UP001651880">
    <property type="component" value="Unassembled WGS sequence"/>
</dbReference>
<dbReference type="RefSeq" id="WP_255228108.1">
    <property type="nucleotide sequence ID" value="NZ_JAJEKE010000013.1"/>
</dbReference>
<evidence type="ECO:0000313" key="4">
    <source>
        <dbReference type="EMBL" id="MCQ1530584.1"/>
    </source>
</evidence>
<name>A0ABT1NJ20_9FIRM</name>
<dbReference type="SMART" id="SM00331">
    <property type="entry name" value="PP2C_SIG"/>
    <property type="match status" value="1"/>
</dbReference>
<keyword evidence="5" id="KW-1185">Reference proteome</keyword>
<proteinExistence type="predicted"/>
<reference evidence="4 5" key="1">
    <citation type="submission" date="2021-10" db="EMBL/GenBank/DDBJ databases">
        <title>Lutispora strain m25 sp. nov., a thermophilic, non-spore-forming bacterium isolated from a lab-scale methanogenic bioreactor digesting anaerobic sludge.</title>
        <authorList>
            <person name="El Houari A."/>
            <person name="Mcdonald J."/>
        </authorList>
    </citation>
    <scope>NUCLEOTIDE SEQUENCE [LARGE SCALE GENOMIC DNA]</scope>
    <source>
        <strain evidence="5">m25</strain>
    </source>
</reference>
<dbReference type="EMBL" id="JAJEKE010000013">
    <property type="protein sequence ID" value="MCQ1530584.1"/>
    <property type="molecule type" value="Genomic_DNA"/>
</dbReference>
<dbReference type="PROSITE" id="PS51746">
    <property type="entry name" value="PPM_2"/>
    <property type="match status" value="1"/>
</dbReference>
<evidence type="ECO:0000259" key="3">
    <source>
        <dbReference type="PROSITE" id="PS51746"/>
    </source>
</evidence>
<feature type="transmembrane region" description="Helical" evidence="2">
    <location>
        <begin position="237"/>
        <end position="255"/>
    </location>
</feature>
<protein>
    <submittedName>
        <fullName evidence="4">Stage II sporulation protein E</fullName>
        <ecNumber evidence="4">3.1.3.16</ecNumber>
    </submittedName>
</protein>
<dbReference type="InterPro" id="IPR014221">
    <property type="entry name" value="SpoII_E"/>
</dbReference>